<evidence type="ECO:0000256" key="6">
    <source>
        <dbReference type="ARBA" id="ARBA00022490"/>
    </source>
</evidence>
<evidence type="ECO:0000256" key="9">
    <source>
        <dbReference type="ARBA" id="ARBA00022705"/>
    </source>
</evidence>
<dbReference type="GO" id="GO:0003887">
    <property type="term" value="F:DNA-directed DNA polymerase activity"/>
    <property type="evidence" value="ECO:0007669"/>
    <property type="project" value="UniProtKB-KW"/>
</dbReference>
<keyword evidence="13" id="KW-0239">DNA-directed DNA polymerase</keyword>
<dbReference type="GO" id="GO:0009432">
    <property type="term" value="P:SOS response"/>
    <property type="evidence" value="ECO:0007669"/>
    <property type="project" value="TreeGrafter"/>
</dbReference>
<evidence type="ECO:0000256" key="11">
    <source>
        <dbReference type="ARBA" id="ARBA00022763"/>
    </source>
</evidence>
<reference evidence="18 19" key="1">
    <citation type="submission" date="2017-09" db="EMBL/GenBank/DDBJ databases">
        <title>Depth-based differentiation of microbial function through sediment-hosted aquifers and enrichment of novel symbionts in the deep terrestrial subsurface.</title>
        <authorList>
            <person name="Probst A.J."/>
            <person name="Ladd B."/>
            <person name="Jarett J.K."/>
            <person name="Geller-Mcgrath D.E."/>
            <person name="Sieber C.M."/>
            <person name="Emerson J.B."/>
            <person name="Anantharaman K."/>
            <person name="Thomas B.C."/>
            <person name="Malmstrom R."/>
            <person name="Stieglmeier M."/>
            <person name="Klingl A."/>
            <person name="Woyke T."/>
            <person name="Ryan C.M."/>
            <person name="Banfield J.F."/>
        </authorList>
    </citation>
    <scope>NUCLEOTIDE SEQUENCE [LARGE SCALE GENOMIC DNA]</scope>
    <source>
        <strain evidence="18">CG10_big_fil_rev_8_21_14_0_10_50_16</strain>
    </source>
</reference>
<evidence type="ECO:0000259" key="17">
    <source>
        <dbReference type="PROSITE" id="PS50173"/>
    </source>
</evidence>
<dbReference type="SUPFAM" id="SSF56672">
    <property type="entry name" value="DNA/RNA polymerases"/>
    <property type="match status" value="1"/>
</dbReference>
<dbReference type="GO" id="GO:0003684">
    <property type="term" value="F:damaged DNA binding"/>
    <property type="evidence" value="ECO:0007669"/>
    <property type="project" value="InterPro"/>
</dbReference>
<keyword evidence="5" id="KW-0515">Mutator protein</keyword>
<dbReference type="PANTHER" id="PTHR11076">
    <property type="entry name" value="DNA REPAIR POLYMERASE UMUC / TRANSFERASE FAMILY MEMBER"/>
    <property type="match status" value="1"/>
</dbReference>
<dbReference type="GO" id="GO:0046872">
    <property type="term" value="F:metal ion binding"/>
    <property type="evidence" value="ECO:0007669"/>
    <property type="project" value="UniProtKB-KW"/>
</dbReference>
<keyword evidence="12" id="KW-0460">Magnesium</keyword>
<dbReference type="Pfam" id="PF11799">
    <property type="entry name" value="IMS_C"/>
    <property type="match status" value="1"/>
</dbReference>
<dbReference type="InterPro" id="IPR022880">
    <property type="entry name" value="DNApol_IV"/>
</dbReference>
<dbReference type="PANTHER" id="PTHR11076:SF33">
    <property type="entry name" value="DNA POLYMERASE KAPPA"/>
    <property type="match status" value="1"/>
</dbReference>
<keyword evidence="11" id="KW-0227">DNA damage</keyword>
<keyword evidence="10" id="KW-0479">Metal-binding</keyword>
<gene>
    <name evidence="18" type="ORF">COV06_02485</name>
</gene>
<comment type="similarity">
    <text evidence="3">Belongs to the DNA polymerase type-Y family.</text>
</comment>
<dbReference type="Gene3D" id="3.40.1170.60">
    <property type="match status" value="1"/>
</dbReference>
<dbReference type="PROSITE" id="PS50173">
    <property type="entry name" value="UMUC"/>
    <property type="match status" value="1"/>
</dbReference>
<evidence type="ECO:0000256" key="12">
    <source>
        <dbReference type="ARBA" id="ARBA00022842"/>
    </source>
</evidence>
<evidence type="ECO:0000256" key="4">
    <source>
        <dbReference type="ARBA" id="ARBA00012417"/>
    </source>
</evidence>
<evidence type="ECO:0000256" key="15">
    <source>
        <dbReference type="ARBA" id="ARBA00023204"/>
    </source>
</evidence>
<evidence type="ECO:0000256" key="2">
    <source>
        <dbReference type="ARBA" id="ARBA00004496"/>
    </source>
</evidence>
<accession>A0A2H0RM83</accession>
<keyword evidence="6" id="KW-0963">Cytoplasm</keyword>
<dbReference type="AlphaFoldDB" id="A0A2H0RM83"/>
<comment type="subcellular location">
    <subcellularLocation>
        <location evidence="2">Cytoplasm</location>
    </subcellularLocation>
</comment>
<dbReference type="InterPro" id="IPR036775">
    <property type="entry name" value="DNA_pol_Y-fam_lit_finger_sf"/>
</dbReference>
<protein>
    <recommendedName>
        <fullName evidence="4">DNA-directed DNA polymerase</fullName>
        <ecNumber evidence="4">2.7.7.7</ecNumber>
    </recommendedName>
</protein>
<keyword evidence="7" id="KW-0808">Transferase</keyword>
<dbReference type="EMBL" id="PCYM01000004">
    <property type="protein sequence ID" value="PIR47659.1"/>
    <property type="molecule type" value="Genomic_DNA"/>
</dbReference>
<keyword evidence="8" id="KW-0548">Nucleotidyltransferase</keyword>
<dbReference type="GO" id="GO:0006260">
    <property type="term" value="P:DNA replication"/>
    <property type="evidence" value="ECO:0007669"/>
    <property type="project" value="UniProtKB-KW"/>
</dbReference>
<dbReference type="InterPro" id="IPR050116">
    <property type="entry name" value="DNA_polymerase-Y"/>
</dbReference>
<dbReference type="InterPro" id="IPR017961">
    <property type="entry name" value="DNA_pol_Y-fam_little_finger"/>
</dbReference>
<evidence type="ECO:0000313" key="19">
    <source>
        <dbReference type="Proteomes" id="UP000230084"/>
    </source>
</evidence>
<dbReference type="CDD" id="cd03586">
    <property type="entry name" value="PolY_Pol_IV_kappa"/>
    <property type="match status" value="1"/>
</dbReference>
<name>A0A2H0RM83_9BACT</name>
<dbReference type="GO" id="GO:0006281">
    <property type="term" value="P:DNA repair"/>
    <property type="evidence" value="ECO:0007669"/>
    <property type="project" value="UniProtKB-KW"/>
</dbReference>
<evidence type="ECO:0000256" key="8">
    <source>
        <dbReference type="ARBA" id="ARBA00022695"/>
    </source>
</evidence>
<evidence type="ECO:0000256" key="5">
    <source>
        <dbReference type="ARBA" id="ARBA00022457"/>
    </source>
</evidence>
<evidence type="ECO:0000313" key="18">
    <source>
        <dbReference type="EMBL" id="PIR47659.1"/>
    </source>
</evidence>
<evidence type="ECO:0000256" key="7">
    <source>
        <dbReference type="ARBA" id="ARBA00022679"/>
    </source>
</evidence>
<evidence type="ECO:0000256" key="13">
    <source>
        <dbReference type="ARBA" id="ARBA00022932"/>
    </source>
</evidence>
<keyword evidence="15" id="KW-0234">DNA repair</keyword>
<dbReference type="GO" id="GO:0005829">
    <property type="term" value="C:cytosol"/>
    <property type="evidence" value="ECO:0007669"/>
    <property type="project" value="TreeGrafter"/>
</dbReference>
<sequence>MSIIMHVDFNSYFASVEQQANPFLRDKAIGVGGKPGTRSVVTTASTQAKQRGVKTAMSSWEATNICPELQMINGDPRKYSEITDRFMTILSRYSPKIMQTSVDEAFVDLTEQTDDWMGAIGIALNIKQDLAKEVGTFVTVSIGLANNTLMAKIAGESKKPNGLTIVQPDQYLQFLSERSLDDIPGIGRHILRHLEELGISTTAQLQLTPLPLLIKEFKQYGLFLFQASRGIGSTVLDTDDHLPKSISHSYTLPQDLSHPFLVRGTFLQLCECVAYKLRFQHLVARSFSVIYRSDARVFSSKQACFDKPTQDGIALFSSGWPYLVQYLQQNRLRLVGIRVTNLVPEHQQLSTNKKEQKYALLLPALDKLTEKFGQHAWTRAAALSPHLHERTSGWHFDHKA</sequence>
<dbReference type="InterPro" id="IPR053848">
    <property type="entry name" value="IMS_HHH_1"/>
</dbReference>
<comment type="cofactor">
    <cofactor evidence="1">
        <name>Mg(2+)</name>
        <dbReference type="ChEBI" id="CHEBI:18420"/>
    </cofactor>
</comment>
<comment type="caution">
    <text evidence="18">The sequence shown here is derived from an EMBL/GenBank/DDBJ whole genome shotgun (WGS) entry which is preliminary data.</text>
</comment>
<evidence type="ECO:0000256" key="16">
    <source>
        <dbReference type="ARBA" id="ARBA00049244"/>
    </source>
</evidence>
<dbReference type="InterPro" id="IPR043502">
    <property type="entry name" value="DNA/RNA_pol_sf"/>
</dbReference>
<proteinExistence type="inferred from homology"/>
<comment type="catalytic activity">
    <reaction evidence="16">
        <text>DNA(n) + a 2'-deoxyribonucleoside 5'-triphosphate = DNA(n+1) + diphosphate</text>
        <dbReference type="Rhea" id="RHEA:22508"/>
        <dbReference type="Rhea" id="RHEA-COMP:17339"/>
        <dbReference type="Rhea" id="RHEA-COMP:17340"/>
        <dbReference type="ChEBI" id="CHEBI:33019"/>
        <dbReference type="ChEBI" id="CHEBI:61560"/>
        <dbReference type="ChEBI" id="CHEBI:173112"/>
        <dbReference type="EC" id="2.7.7.7"/>
    </reaction>
</comment>
<dbReference type="EC" id="2.7.7.7" evidence="4"/>
<evidence type="ECO:0000256" key="14">
    <source>
        <dbReference type="ARBA" id="ARBA00023125"/>
    </source>
</evidence>
<keyword evidence="9" id="KW-0235">DNA replication</keyword>
<organism evidence="18 19">
    <name type="scientific">Candidatus Uhrbacteria bacterium CG10_big_fil_rev_8_21_14_0_10_50_16</name>
    <dbReference type="NCBI Taxonomy" id="1975039"/>
    <lineage>
        <taxon>Bacteria</taxon>
        <taxon>Candidatus Uhriibacteriota</taxon>
    </lineage>
</organism>
<evidence type="ECO:0000256" key="1">
    <source>
        <dbReference type="ARBA" id="ARBA00001946"/>
    </source>
</evidence>
<evidence type="ECO:0000256" key="3">
    <source>
        <dbReference type="ARBA" id="ARBA00010945"/>
    </source>
</evidence>
<dbReference type="Gene3D" id="1.10.150.20">
    <property type="entry name" value="5' to 3' exonuclease, C-terminal subdomain"/>
    <property type="match status" value="1"/>
</dbReference>
<dbReference type="Gene3D" id="3.30.1490.100">
    <property type="entry name" value="DNA polymerase, Y-family, little finger domain"/>
    <property type="match status" value="1"/>
</dbReference>
<dbReference type="Proteomes" id="UP000230084">
    <property type="component" value="Unassembled WGS sequence"/>
</dbReference>
<dbReference type="InterPro" id="IPR001126">
    <property type="entry name" value="UmuC"/>
</dbReference>
<keyword evidence="14" id="KW-0238">DNA-binding</keyword>
<feature type="domain" description="UmuC" evidence="17">
    <location>
        <begin position="4"/>
        <end position="187"/>
    </location>
</feature>
<evidence type="ECO:0000256" key="10">
    <source>
        <dbReference type="ARBA" id="ARBA00022723"/>
    </source>
</evidence>
<dbReference type="Pfam" id="PF21999">
    <property type="entry name" value="IMS_HHH_1"/>
    <property type="match status" value="1"/>
</dbReference>
<dbReference type="InterPro" id="IPR043128">
    <property type="entry name" value="Rev_trsase/Diguanyl_cyclase"/>
</dbReference>
<dbReference type="GO" id="GO:0042276">
    <property type="term" value="P:error-prone translesion synthesis"/>
    <property type="evidence" value="ECO:0007669"/>
    <property type="project" value="TreeGrafter"/>
</dbReference>
<dbReference type="SUPFAM" id="SSF100879">
    <property type="entry name" value="Lesion bypass DNA polymerase (Y-family), little finger domain"/>
    <property type="match status" value="1"/>
</dbReference>
<dbReference type="Gene3D" id="3.30.70.270">
    <property type="match status" value="1"/>
</dbReference>
<dbReference type="Pfam" id="PF00817">
    <property type="entry name" value="IMS"/>
    <property type="match status" value="1"/>
</dbReference>